<evidence type="ECO:0000313" key="6">
    <source>
        <dbReference type="Proteomes" id="UP000411588"/>
    </source>
</evidence>
<organism evidence="3">
    <name type="scientific">Clostridioides difficile</name>
    <name type="common">Peptoclostridium difficile</name>
    <dbReference type="NCBI Taxonomy" id="1496"/>
    <lineage>
        <taxon>Bacteria</taxon>
        <taxon>Bacillati</taxon>
        <taxon>Bacillota</taxon>
        <taxon>Clostridia</taxon>
        <taxon>Peptostreptococcales</taxon>
        <taxon>Peptostreptococcaceae</taxon>
        <taxon>Clostridioides</taxon>
    </lineage>
</organism>
<name>A0A031WCT1_CLODI</name>
<dbReference type="InterPro" id="IPR051922">
    <property type="entry name" value="Bact_Sporulation_Assoc"/>
</dbReference>
<dbReference type="PANTHER" id="PTHR30032:SF4">
    <property type="entry name" value="AMIDASE ENHANCER"/>
    <property type="match status" value="1"/>
</dbReference>
<dbReference type="InterPro" id="IPR013693">
    <property type="entry name" value="SpoIID/LytB_N"/>
</dbReference>
<dbReference type="EMBL" id="LK932861">
    <property type="protein sequence ID" value="CDS96996.1"/>
    <property type="molecule type" value="Genomic_DNA"/>
</dbReference>
<protein>
    <submittedName>
        <fullName evidence="3">Stage II sporulation protein D</fullName>
    </submittedName>
</protein>
<dbReference type="NCBIfam" id="TIGR02870">
    <property type="entry name" value="spore_II_D"/>
    <property type="match status" value="1"/>
</dbReference>
<dbReference type="EMBL" id="LK932465">
    <property type="protein sequence ID" value="CDS82947.1"/>
    <property type="molecule type" value="Genomic_DNA"/>
</dbReference>
<proteinExistence type="predicted"/>
<evidence type="ECO:0000259" key="1">
    <source>
        <dbReference type="Pfam" id="PF08486"/>
    </source>
</evidence>
<dbReference type="PATRIC" id="fig|1496.1373.peg.2984"/>
<dbReference type="GO" id="GO:0030435">
    <property type="term" value="P:sporulation resulting in formation of a cellular spore"/>
    <property type="evidence" value="ECO:0007669"/>
    <property type="project" value="InterPro"/>
</dbReference>
<dbReference type="EMBL" id="CAADAN010000010">
    <property type="protein sequence ID" value="VFD33715.1"/>
    <property type="molecule type" value="Genomic_DNA"/>
</dbReference>
<sequence length="354" mass="40006">MKNPLVVLLGFVTCSVLVPSLITLVSYKNVELTEKPESPVSINKTIKKSDIEDKGNKEEKNTVNYETVNKKAPIINVYNHITGKTEKMDMENYLCGVLAGEMSSEFDIEALKAQSVAARTYVVYKQEHGKSSKHKNAVVCTDYKHCQEYKSYDTLKKLNGEEWIKNKYSKIQEAVRGTKGQIITYNDKAILPLYFSTSSGKTENSEEVFSAKYPYLKSVESPYDKYSPKFASTLKISNTDFVKSLRRAYSTIVIDVNNLSKQVSITKRSDAGTVEKIKLGNKELTGKDIRTVFKLNSANFDIKFGEGYIDFVVKGYGHGVGMSQWGAEGMAEEGYKYYDILSHYYTDTKIKDIY</sequence>
<dbReference type="InterPro" id="IPR013486">
    <property type="entry name" value="SpoIID/LytB"/>
</dbReference>
<reference evidence="3" key="1">
    <citation type="submission" date="2014-07" db="EMBL/GenBank/DDBJ databases">
        <authorList>
            <person name="Monot Marc"/>
        </authorList>
    </citation>
    <scope>NUCLEOTIDE SEQUENCE</scope>
    <source>
        <strain evidence="4">7032989</strain>
        <strain evidence="3">7032994</strain>
    </source>
</reference>
<reference evidence="5 6" key="2">
    <citation type="submission" date="2019-02" db="EMBL/GenBank/DDBJ databases">
        <authorList>
            <consortium name="Pathogen Informatics"/>
        </authorList>
    </citation>
    <scope>NUCLEOTIDE SEQUENCE [LARGE SCALE GENOMIC DNA]</scope>
    <source>
        <strain evidence="5">Clo34</strain>
        <strain evidence="6">clo34</strain>
    </source>
</reference>
<evidence type="ECO:0000313" key="2">
    <source>
        <dbReference type="EMBL" id="CDS82947.1"/>
    </source>
</evidence>
<dbReference type="RefSeq" id="WP_003432452.1">
    <property type="nucleotide sequence ID" value="NZ_BAABSG010000007.1"/>
</dbReference>
<dbReference type="GO" id="GO:0030288">
    <property type="term" value="C:outer membrane-bounded periplasmic space"/>
    <property type="evidence" value="ECO:0007669"/>
    <property type="project" value="TreeGrafter"/>
</dbReference>
<dbReference type="AlphaFoldDB" id="A0A031WCT1"/>
<dbReference type="NCBIfam" id="TIGR02669">
    <property type="entry name" value="SpoIID_LytB"/>
    <property type="match status" value="1"/>
</dbReference>
<evidence type="ECO:0000313" key="3">
    <source>
        <dbReference type="EMBL" id="CDS83083.1"/>
    </source>
</evidence>
<dbReference type="InterPro" id="IPR014225">
    <property type="entry name" value="Spore_II_D_firmicutes"/>
</dbReference>
<evidence type="ECO:0000313" key="4">
    <source>
        <dbReference type="EMBL" id="CDS96996.1"/>
    </source>
</evidence>
<dbReference type="PANTHER" id="PTHR30032">
    <property type="entry name" value="N-ACETYLMURAMOYL-L-ALANINE AMIDASE-RELATED"/>
    <property type="match status" value="1"/>
</dbReference>
<gene>
    <name evidence="3" type="primary">spoIIC</name>
    <name evidence="2" type="synonym">spoIID</name>
    <name evidence="4" type="ORF">BN1095_210016</name>
    <name evidence="2" type="ORF">BN1096_160015</name>
    <name evidence="3" type="ORF">BN1097_140015</name>
    <name evidence="5" type="ORF">SAMEA1402399_02760</name>
</gene>
<dbReference type="SMR" id="A0A031WCT1"/>
<accession>A0A031WCT1</accession>
<evidence type="ECO:0000313" key="5">
    <source>
        <dbReference type="EMBL" id="VFD33715.1"/>
    </source>
</evidence>
<dbReference type="EMBL" id="LK932347">
    <property type="protein sequence ID" value="CDS83083.1"/>
    <property type="molecule type" value="Genomic_DNA"/>
</dbReference>
<feature type="domain" description="Sporulation stage II protein D amidase enhancer LytB N-terminal" evidence="1">
    <location>
        <begin position="80"/>
        <end position="185"/>
    </location>
</feature>
<dbReference type="Proteomes" id="UP000411588">
    <property type="component" value="Unassembled WGS sequence"/>
</dbReference>
<dbReference type="GeneID" id="66352671"/>
<dbReference type="Pfam" id="PF08486">
    <property type="entry name" value="SpoIID"/>
    <property type="match status" value="1"/>
</dbReference>
<dbReference type="KEGG" id="pdf:CD630DERM_01240"/>